<accession>A0A8H5PHW3</accession>
<dbReference type="AlphaFoldDB" id="A0A8H5PHW3"/>
<dbReference type="InterPro" id="IPR002575">
    <property type="entry name" value="Aminoglycoside_PTrfase"/>
</dbReference>
<proteinExistence type="predicted"/>
<dbReference type="Proteomes" id="UP000544095">
    <property type="component" value="Unassembled WGS sequence"/>
</dbReference>
<keyword evidence="3" id="KW-1185">Reference proteome</keyword>
<dbReference type="Gene3D" id="3.90.1200.10">
    <property type="match status" value="1"/>
</dbReference>
<evidence type="ECO:0000259" key="1">
    <source>
        <dbReference type="Pfam" id="PF01636"/>
    </source>
</evidence>
<dbReference type="Pfam" id="PF01636">
    <property type="entry name" value="APH"/>
    <property type="match status" value="1"/>
</dbReference>
<dbReference type="GO" id="GO:0016740">
    <property type="term" value="F:transferase activity"/>
    <property type="evidence" value="ECO:0007669"/>
    <property type="project" value="UniProtKB-KW"/>
</dbReference>
<feature type="domain" description="Aminoglycoside phosphotransferase" evidence="1">
    <location>
        <begin position="139"/>
        <end position="293"/>
    </location>
</feature>
<dbReference type="InterPro" id="IPR011009">
    <property type="entry name" value="Kinase-like_dom_sf"/>
</dbReference>
<evidence type="ECO:0000313" key="2">
    <source>
        <dbReference type="EMBL" id="KAF5596833.1"/>
    </source>
</evidence>
<protein>
    <submittedName>
        <fullName evidence="2">Phosphotransferase enzyme family</fullName>
    </submittedName>
</protein>
<reference evidence="2 3" key="1">
    <citation type="submission" date="2020-05" db="EMBL/GenBank/DDBJ databases">
        <title>Identification and distribution of gene clusters putatively required for synthesis of sphingolipid metabolism inhibitors in phylogenetically diverse species of the filamentous fungus Fusarium.</title>
        <authorList>
            <person name="Kim H.-S."/>
            <person name="Busman M."/>
            <person name="Brown D.W."/>
            <person name="Divon H."/>
            <person name="Uhlig S."/>
            <person name="Proctor R.H."/>
        </authorList>
    </citation>
    <scope>NUCLEOTIDE SEQUENCE [LARGE SCALE GENOMIC DNA]</scope>
    <source>
        <strain evidence="2 3">NRRL 25211</strain>
    </source>
</reference>
<dbReference type="EMBL" id="JAAOAR010000194">
    <property type="protein sequence ID" value="KAF5596833.1"/>
    <property type="molecule type" value="Genomic_DNA"/>
</dbReference>
<dbReference type="Gene3D" id="3.30.200.20">
    <property type="entry name" value="Phosphorylase Kinase, domain 1"/>
    <property type="match status" value="1"/>
</dbReference>
<evidence type="ECO:0000313" key="3">
    <source>
        <dbReference type="Proteomes" id="UP000544095"/>
    </source>
</evidence>
<name>A0A8H5PHW3_9HYPO</name>
<dbReference type="SUPFAM" id="SSF56112">
    <property type="entry name" value="Protein kinase-like (PK-like)"/>
    <property type="match status" value="1"/>
</dbReference>
<sequence>MSTQDTSDQIRQQVSAWLNTTPYAASAVESLVGGQANFTYRARLINPLDDDTTEVVVKHGEPYMARHPANAVTVNRCDVEGEMLSELSTNPIDVAQPENTAYILKTTKFYAYDAETKTLVLEYLPNAMDLKTYSLHHFPSPTPGYLRKPAHELGKVLAMSMVKFHDMTREIVRKSLEKKHTKQLSGFSRVIDSSDDMQRLKHWINFDWMIDRVEQFPEILSEAKDTLHLVKNMALKELSAPSADLTLIHGDYYPQNILLEDARLEATTTRPLYIIDWENCQVGVPSLDHGGMLGEMYVLWKYKHIDAGLWMLQGYDEGLGPQTEDAAWRLVLQVGVHLLSFGTLASGWGTTGEVEDMARLARDVIVKAWTRDRSWYDQSDFACLFGGTPHD</sequence>
<keyword evidence="2" id="KW-0808">Transferase</keyword>
<comment type="caution">
    <text evidence="2">The sequence shown here is derived from an EMBL/GenBank/DDBJ whole genome shotgun (WGS) entry which is preliminary data.</text>
</comment>
<organism evidence="2 3">
    <name type="scientific">Fusarium pseudoanthophilum</name>
    <dbReference type="NCBI Taxonomy" id="48495"/>
    <lineage>
        <taxon>Eukaryota</taxon>
        <taxon>Fungi</taxon>
        <taxon>Dikarya</taxon>
        <taxon>Ascomycota</taxon>
        <taxon>Pezizomycotina</taxon>
        <taxon>Sordariomycetes</taxon>
        <taxon>Hypocreomycetidae</taxon>
        <taxon>Hypocreales</taxon>
        <taxon>Nectriaceae</taxon>
        <taxon>Fusarium</taxon>
        <taxon>Fusarium fujikuroi species complex</taxon>
    </lineage>
</organism>
<gene>
    <name evidence="2" type="ORF">FPANT_4235</name>
</gene>